<dbReference type="AlphaFoldDB" id="A0A6G1QHL4"/>
<dbReference type="Proteomes" id="UP000503349">
    <property type="component" value="Chromosome 17"/>
</dbReference>
<accession>A0A6G1QHL4</accession>
<keyword evidence="2" id="KW-1185">Reference proteome</keyword>
<evidence type="ECO:0000313" key="2">
    <source>
        <dbReference type="Proteomes" id="UP000503349"/>
    </source>
</evidence>
<evidence type="ECO:0000313" key="1">
    <source>
        <dbReference type="EMBL" id="KAF3702190.1"/>
    </source>
</evidence>
<organism evidence="1 2">
    <name type="scientific">Channa argus</name>
    <name type="common">Northern snakehead</name>
    <name type="synonym">Ophicephalus argus</name>
    <dbReference type="NCBI Taxonomy" id="215402"/>
    <lineage>
        <taxon>Eukaryota</taxon>
        <taxon>Metazoa</taxon>
        <taxon>Chordata</taxon>
        <taxon>Craniata</taxon>
        <taxon>Vertebrata</taxon>
        <taxon>Euteleostomi</taxon>
        <taxon>Actinopterygii</taxon>
        <taxon>Neopterygii</taxon>
        <taxon>Teleostei</taxon>
        <taxon>Neoteleostei</taxon>
        <taxon>Acanthomorphata</taxon>
        <taxon>Anabantaria</taxon>
        <taxon>Anabantiformes</taxon>
        <taxon>Channoidei</taxon>
        <taxon>Channidae</taxon>
        <taxon>Channa</taxon>
    </lineage>
</organism>
<name>A0A6G1QHL4_CHAAH</name>
<proteinExistence type="predicted"/>
<dbReference type="EMBL" id="CM015728">
    <property type="protein sequence ID" value="KAF3702190.1"/>
    <property type="molecule type" value="Genomic_DNA"/>
</dbReference>
<reference evidence="1 2" key="1">
    <citation type="submission" date="2019-02" db="EMBL/GenBank/DDBJ databases">
        <title>Opniocepnalus argus genome.</title>
        <authorList>
            <person name="Zhou C."/>
            <person name="Xiao S."/>
        </authorList>
    </citation>
    <scope>NUCLEOTIDE SEQUENCE [LARGE SCALE GENOMIC DNA]</scope>
    <source>
        <strain evidence="1">OARG1902GOOAL</strain>
        <tissue evidence="1">Muscle</tissue>
    </source>
</reference>
<sequence>MIWRRELLEGLTTLKVKLPSVPDDFIQHPLQSSPQPLPIISNPFERLGMDIVGPVERSKAGKSLHACDYGPCYQISRSLPLKTFVVILV</sequence>
<reference evidence="2" key="2">
    <citation type="submission" date="2019-02" db="EMBL/GenBank/DDBJ databases">
        <title>Opniocepnalus argus Var Kimnra genome.</title>
        <authorList>
            <person name="Zhou C."/>
            <person name="Xiao S."/>
        </authorList>
    </citation>
    <scope>NUCLEOTIDE SEQUENCE [LARGE SCALE GENOMIC DNA]</scope>
</reference>
<protein>
    <submittedName>
        <fullName evidence="1">Uncharacterized protein</fullName>
    </submittedName>
</protein>
<gene>
    <name evidence="1" type="ORF">EXN66_Car017878</name>
</gene>